<name>A0ABQ5XKT1_9GAMM</name>
<comment type="caution">
    <text evidence="1">The sequence shown here is derived from an EMBL/GenBank/DDBJ whole genome shotgun (WGS) entry which is preliminary data.</text>
</comment>
<sequence>MPPLPSAFCACTVPPTCTSPPPLATICTLPSGFAAVPVAWIMPLVLIASAPRLSFTAASITFAACSVPATLIVPCSPACGCTVMVPLESVT</sequence>
<keyword evidence="2" id="KW-1185">Reference proteome</keyword>
<accession>A0ABQ5XKT1</accession>
<dbReference type="EMBL" id="BSOB01000005">
    <property type="protein sequence ID" value="GLQ91703.1"/>
    <property type="molecule type" value="Genomic_DNA"/>
</dbReference>
<organism evidence="1 2">
    <name type="scientific">Dyella acidisoli</name>
    <dbReference type="NCBI Taxonomy" id="1867834"/>
    <lineage>
        <taxon>Bacteria</taxon>
        <taxon>Pseudomonadati</taxon>
        <taxon>Pseudomonadota</taxon>
        <taxon>Gammaproteobacteria</taxon>
        <taxon>Lysobacterales</taxon>
        <taxon>Rhodanobacteraceae</taxon>
        <taxon>Dyella</taxon>
    </lineage>
</organism>
<dbReference type="Proteomes" id="UP001156670">
    <property type="component" value="Unassembled WGS sequence"/>
</dbReference>
<evidence type="ECO:0000313" key="1">
    <source>
        <dbReference type="EMBL" id="GLQ91703.1"/>
    </source>
</evidence>
<evidence type="ECO:0000313" key="2">
    <source>
        <dbReference type="Proteomes" id="UP001156670"/>
    </source>
</evidence>
<reference evidence="2" key="1">
    <citation type="journal article" date="2019" name="Int. J. Syst. Evol. Microbiol.">
        <title>The Global Catalogue of Microorganisms (GCM) 10K type strain sequencing project: providing services to taxonomists for standard genome sequencing and annotation.</title>
        <authorList>
            <consortium name="The Broad Institute Genomics Platform"/>
            <consortium name="The Broad Institute Genome Sequencing Center for Infectious Disease"/>
            <person name="Wu L."/>
            <person name="Ma J."/>
        </authorList>
    </citation>
    <scope>NUCLEOTIDE SEQUENCE [LARGE SCALE GENOMIC DNA]</scope>
    <source>
        <strain evidence="2">NBRC 111980</strain>
    </source>
</reference>
<gene>
    <name evidence="1" type="ORF">GCM10007901_06530</name>
</gene>
<protein>
    <submittedName>
        <fullName evidence="1">Uncharacterized protein</fullName>
    </submittedName>
</protein>
<proteinExistence type="predicted"/>